<gene>
    <name evidence="1" type="ORF">I6G47_07220</name>
</gene>
<dbReference type="Gene3D" id="3.30.70.100">
    <property type="match status" value="1"/>
</dbReference>
<evidence type="ECO:0000313" key="1">
    <source>
        <dbReference type="EMBL" id="QPS82861.1"/>
    </source>
</evidence>
<dbReference type="AlphaFoldDB" id="A0A7T2YVL4"/>
<sequence>MTLARIEILTSAQIEECSSRWLEQTNEALKTRSIDAACLLKVFRRVNLPGYAAVSIAIINEPPDDIAFNSVAQGLGAANLFRPVDRCHGPCFVGDVSERIIIVNPYRISVEEAPANAEMWLETATMMKDKLGFMSATLFQTIAPGQGEYHFISMAEWVSEDAFLSIFGGEDYHAIVAPYQEKFQICFARTTYAGEDDTYSPHAVRTGKSL</sequence>
<dbReference type="InterPro" id="IPR011008">
    <property type="entry name" value="Dimeric_a/b-barrel"/>
</dbReference>
<dbReference type="GeneID" id="83665023"/>
<organism evidence="1 2">
    <name type="scientific">Delftia lacustris</name>
    <dbReference type="NCBI Taxonomy" id="558537"/>
    <lineage>
        <taxon>Bacteria</taxon>
        <taxon>Pseudomonadati</taxon>
        <taxon>Pseudomonadota</taxon>
        <taxon>Betaproteobacteria</taxon>
        <taxon>Burkholderiales</taxon>
        <taxon>Comamonadaceae</taxon>
        <taxon>Delftia</taxon>
    </lineage>
</organism>
<dbReference type="KEGG" id="dla:I6G47_07220"/>
<proteinExistence type="predicted"/>
<dbReference type="RefSeq" id="WP_016446727.1">
    <property type="nucleotide sequence ID" value="NZ_CP065748.1"/>
</dbReference>
<dbReference type="EMBL" id="CP065748">
    <property type="protein sequence ID" value="QPS82861.1"/>
    <property type="molecule type" value="Genomic_DNA"/>
</dbReference>
<accession>A0A7T2YVL4</accession>
<protein>
    <submittedName>
        <fullName evidence="1">Uncharacterized protein</fullName>
    </submittedName>
</protein>
<reference evidence="1 2" key="1">
    <citation type="submission" date="2020-12" db="EMBL/GenBank/DDBJ databases">
        <title>FDA dAtabase for Regulatory Grade micrObial Sequences (FDA-ARGOS): Supporting development and validation of Infectious Disease Dx tests.</title>
        <authorList>
            <person name="Sproer C."/>
            <person name="Gronow S."/>
            <person name="Severitt S."/>
            <person name="Schroder I."/>
            <person name="Tallon L."/>
            <person name="Sadzewicz L."/>
            <person name="Zhao X."/>
            <person name="Boylan J."/>
            <person name="Ott S."/>
            <person name="Bowen H."/>
            <person name="Vavikolanu K."/>
            <person name="Mehta A."/>
            <person name="Aluvathingal J."/>
            <person name="Nadendla S."/>
            <person name="Lowell S."/>
            <person name="Myers T."/>
            <person name="Yan Y."/>
            <person name="Sichtig H."/>
        </authorList>
    </citation>
    <scope>NUCLEOTIDE SEQUENCE [LARGE SCALE GENOMIC DNA]</scope>
    <source>
        <strain evidence="1 2">FDAARGOS_890</strain>
    </source>
</reference>
<dbReference type="Proteomes" id="UP000595064">
    <property type="component" value="Chromosome"/>
</dbReference>
<keyword evidence="2" id="KW-1185">Reference proteome</keyword>
<evidence type="ECO:0000313" key="2">
    <source>
        <dbReference type="Proteomes" id="UP000595064"/>
    </source>
</evidence>
<name>A0A7T2YVL4_9BURK</name>
<dbReference type="SUPFAM" id="SSF54909">
    <property type="entry name" value="Dimeric alpha+beta barrel"/>
    <property type="match status" value="1"/>
</dbReference>